<evidence type="ECO:0000313" key="3">
    <source>
        <dbReference type="Proteomes" id="UP000507470"/>
    </source>
</evidence>
<dbReference type="OrthoDB" id="6143588at2759"/>
<dbReference type="Proteomes" id="UP000507470">
    <property type="component" value="Unassembled WGS sequence"/>
</dbReference>
<evidence type="ECO:0000313" key="2">
    <source>
        <dbReference type="EMBL" id="CAC5376108.1"/>
    </source>
</evidence>
<dbReference type="GO" id="GO:0061343">
    <property type="term" value="P:cell adhesion involved in heart morphogenesis"/>
    <property type="evidence" value="ECO:0007669"/>
    <property type="project" value="TreeGrafter"/>
</dbReference>
<dbReference type="InterPro" id="IPR011011">
    <property type="entry name" value="Znf_FYVE_PHD"/>
</dbReference>
<dbReference type="PANTHER" id="PTHR33395">
    <property type="entry name" value="TRANSCRIPTASE, PUTATIVE-RELATED-RELATED"/>
    <property type="match status" value="1"/>
</dbReference>
<dbReference type="SUPFAM" id="SSF57903">
    <property type="entry name" value="FYVE/PHD zinc finger"/>
    <property type="match status" value="1"/>
</dbReference>
<evidence type="ECO:0000259" key="1">
    <source>
        <dbReference type="Pfam" id="PF14529"/>
    </source>
</evidence>
<keyword evidence="3" id="KW-1185">Reference proteome</keyword>
<reference evidence="2 3" key="1">
    <citation type="submission" date="2020-06" db="EMBL/GenBank/DDBJ databases">
        <authorList>
            <person name="Li R."/>
            <person name="Bekaert M."/>
        </authorList>
    </citation>
    <scope>NUCLEOTIDE SEQUENCE [LARGE SCALE GENOMIC DNA]</scope>
    <source>
        <strain evidence="3">wild</strain>
    </source>
</reference>
<dbReference type="Gene3D" id="3.60.10.10">
    <property type="entry name" value="Endonuclease/exonuclease/phosphatase"/>
    <property type="match status" value="1"/>
</dbReference>
<dbReference type="InterPro" id="IPR005135">
    <property type="entry name" value="Endo/exonuclease/phosphatase"/>
</dbReference>
<dbReference type="GO" id="GO:0031012">
    <property type="term" value="C:extracellular matrix"/>
    <property type="evidence" value="ECO:0007669"/>
    <property type="project" value="TreeGrafter"/>
</dbReference>
<gene>
    <name evidence="2" type="ORF">MCOR_12856</name>
</gene>
<dbReference type="PANTHER" id="PTHR33395:SF22">
    <property type="entry name" value="REVERSE TRANSCRIPTASE DOMAIN-CONTAINING PROTEIN"/>
    <property type="match status" value="1"/>
</dbReference>
<protein>
    <recommendedName>
        <fullName evidence="1">Endonuclease/exonuclease/phosphatase domain-containing protein</fullName>
    </recommendedName>
</protein>
<organism evidence="2 3">
    <name type="scientific">Mytilus coruscus</name>
    <name type="common">Sea mussel</name>
    <dbReference type="NCBI Taxonomy" id="42192"/>
    <lineage>
        <taxon>Eukaryota</taxon>
        <taxon>Metazoa</taxon>
        <taxon>Spiralia</taxon>
        <taxon>Lophotrochozoa</taxon>
        <taxon>Mollusca</taxon>
        <taxon>Bivalvia</taxon>
        <taxon>Autobranchia</taxon>
        <taxon>Pteriomorphia</taxon>
        <taxon>Mytilida</taxon>
        <taxon>Mytiloidea</taxon>
        <taxon>Mytilidae</taxon>
        <taxon>Mytilinae</taxon>
        <taxon>Mytilus</taxon>
    </lineage>
</organism>
<dbReference type="EMBL" id="CACVKT020002176">
    <property type="protein sequence ID" value="CAC5376108.1"/>
    <property type="molecule type" value="Genomic_DNA"/>
</dbReference>
<name>A0A6J8AY39_MYTCO</name>
<dbReference type="GO" id="GO:0007508">
    <property type="term" value="P:larval heart development"/>
    <property type="evidence" value="ECO:0007669"/>
    <property type="project" value="TreeGrafter"/>
</dbReference>
<accession>A0A6J8AY39</accession>
<dbReference type="Pfam" id="PF14529">
    <property type="entry name" value="Exo_endo_phos_2"/>
    <property type="match status" value="1"/>
</dbReference>
<dbReference type="AlphaFoldDB" id="A0A6J8AY39"/>
<dbReference type="InterPro" id="IPR036691">
    <property type="entry name" value="Endo/exonu/phosph_ase_sf"/>
</dbReference>
<proteinExistence type="predicted"/>
<sequence length="283" mass="32131">MKIFHSVILVTLIYHIGKFTTIEKSWDHRHLISSLLNNKWTSAGQRPITLQTKPNKDHSMLILILLLAGDIELNPGPRTKQQSIYQCGLCEHPVTWNCEGVCCDDCNIWHHKSCIELCSTDYDLLQRSNVQWLCCKSAVNYTKPDIICGTESWLKGVKPGKNPTQGAIKSSEVFPENFAAYRNDQGTLGGGVFVLIHNDIIAVEKPELVTKCEIEWVKVQLKDQNELTIGSFYMPHRNMDDIKEVDKSLDQISNKNTNFILTGDFNSPDIDWNTMSINHNAQD</sequence>
<dbReference type="GO" id="GO:0003824">
    <property type="term" value="F:catalytic activity"/>
    <property type="evidence" value="ECO:0007669"/>
    <property type="project" value="InterPro"/>
</dbReference>
<feature type="domain" description="Endonuclease/exonuclease/phosphatase" evidence="1">
    <location>
        <begin position="228"/>
        <end position="282"/>
    </location>
</feature>
<dbReference type="SUPFAM" id="SSF56219">
    <property type="entry name" value="DNase I-like"/>
    <property type="match status" value="1"/>
</dbReference>